<comment type="caution">
    <text evidence="2">The sequence shown here is derived from an EMBL/GenBank/DDBJ whole genome shotgun (WGS) entry which is preliminary data.</text>
</comment>
<organism evidence="2 3">
    <name type="scientific">Candidatus Onthocola gallistercoris</name>
    <dbReference type="NCBI Taxonomy" id="2840876"/>
    <lineage>
        <taxon>Bacteria</taxon>
        <taxon>Bacillati</taxon>
        <taxon>Bacillota</taxon>
        <taxon>Bacilli</taxon>
        <taxon>Candidatus Onthocola</taxon>
    </lineage>
</organism>
<evidence type="ECO:0000256" key="1">
    <source>
        <dbReference type="SAM" id="Phobius"/>
    </source>
</evidence>
<feature type="transmembrane region" description="Helical" evidence="1">
    <location>
        <begin position="33"/>
        <end position="54"/>
    </location>
</feature>
<accession>A0A9D1KWQ1</accession>
<proteinExistence type="predicted"/>
<evidence type="ECO:0000313" key="2">
    <source>
        <dbReference type="EMBL" id="HIU02044.1"/>
    </source>
</evidence>
<dbReference type="Proteomes" id="UP000824164">
    <property type="component" value="Unassembled WGS sequence"/>
</dbReference>
<protein>
    <submittedName>
        <fullName evidence="2">Stage III sporulation protein AF</fullName>
    </submittedName>
</protein>
<dbReference type="Pfam" id="PF09581">
    <property type="entry name" value="Spore_III_AF"/>
    <property type="match status" value="1"/>
</dbReference>
<keyword evidence="1" id="KW-0812">Transmembrane</keyword>
<gene>
    <name evidence="2" type="ORF">IAB63_02190</name>
</gene>
<dbReference type="AlphaFoldDB" id="A0A9D1KWQ1"/>
<dbReference type="InterPro" id="IPR014245">
    <property type="entry name" value="Spore_III_AF"/>
</dbReference>
<dbReference type="EMBL" id="DVLT01000014">
    <property type="protein sequence ID" value="HIU02044.1"/>
    <property type="molecule type" value="Genomic_DNA"/>
</dbReference>
<reference evidence="2" key="2">
    <citation type="journal article" date="2021" name="PeerJ">
        <title>Extensive microbial diversity within the chicken gut microbiome revealed by metagenomics and culture.</title>
        <authorList>
            <person name="Gilroy R."/>
            <person name="Ravi A."/>
            <person name="Getino M."/>
            <person name="Pursley I."/>
            <person name="Horton D.L."/>
            <person name="Alikhan N.F."/>
            <person name="Baker D."/>
            <person name="Gharbi K."/>
            <person name="Hall N."/>
            <person name="Watson M."/>
            <person name="Adriaenssens E.M."/>
            <person name="Foster-Nyarko E."/>
            <person name="Jarju S."/>
            <person name="Secka A."/>
            <person name="Antonio M."/>
            <person name="Oren A."/>
            <person name="Chaudhuri R.R."/>
            <person name="La Ragione R."/>
            <person name="Hildebrand F."/>
            <person name="Pallen M.J."/>
        </authorList>
    </citation>
    <scope>NUCLEOTIDE SEQUENCE</scope>
    <source>
        <strain evidence="2">CHK187-14744</strain>
    </source>
</reference>
<evidence type="ECO:0000313" key="3">
    <source>
        <dbReference type="Proteomes" id="UP000824164"/>
    </source>
</evidence>
<keyword evidence="1" id="KW-1133">Transmembrane helix</keyword>
<sequence>MEQLRTWIMGMVTFLLMMTLVEQMIPGEKYRKYVRLAMGLILILMISMPVMRIFGVEENVLQNFVQENLKLSSLEAAAAQPLFTEADLFTESYEQTIRREIDVYFADQSMNMAECNMDIVTDASARDYGSIRSMDIELIPLDVLSKESEGQGEKGTDTTVQPVDPVDITVGNTVEKREETARVPEEKLEQWKKDLSLQYGVDAENITLVIR</sequence>
<feature type="transmembrane region" description="Helical" evidence="1">
    <location>
        <begin position="6"/>
        <end position="21"/>
    </location>
</feature>
<keyword evidence="1" id="KW-0472">Membrane</keyword>
<name>A0A9D1KWQ1_9FIRM</name>
<reference evidence="2" key="1">
    <citation type="submission" date="2020-10" db="EMBL/GenBank/DDBJ databases">
        <authorList>
            <person name="Gilroy R."/>
        </authorList>
    </citation>
    <scope>NUCLEOTIDE SEQUENCE</scope>
    <source>
        <strain evidence="2">CHK187-14744</strain>
    </source>
</reference>